<accession>T1BCP4</accession>
<comment type="caution">
    <text evidence="5">The sequence shown here is derived from an EMBL/GenBank/DDBJ whole genome shotgun (WGS) entry which is preliminary data.</text>
</comment>
<evidence type="ECO:0000313" key="5">
    <source>
        <dbReference type="EMBL" id="EQD70676.1"/>
    </source>
</evidence>
<feature type="region of interest" description="Disordered" evidence="3">
    <location>
        <begin position="92"/>
        <end position="118"/>
    </location>
</feature>
<evidence type="ECO:0000256" key="3">
    <source>
        <dbReference type="SAM" id="MobiDB-lite"/>
    </source>
</evidence>
<dbReference type="EMBL" id="AUZX01004494">
    <property type="protein sequence ID" value="EQD70676.1"/>
    <property type="molecule type" value="Genomic_DNA"/>
</dbReference>
<feature type="domain" description="Sigma-54 factor interaction" evidence="4">
    <location>
        <begin position="48"/>
        <end position="97"/>
    </location>
</feature>
<dbReference type="PANTHER" id="PTHR32071">
    <property type="entry name" value="TRANSCRIPTIONAL REGULATORY PROTEIN"/>
    <property type="match status" value="1"/>
</dbReference>
<feature type="non-terminal residue" evidence="5">
    <location>
        <position position="1"/>
    </location>
</feature>
<organism evidence="5">
    <name type="scientific">mine drainage metagenome</name>
    <dbReference type="NCBI Taxonomy" id="410659"/>
    <lineage>
        <taxon>unclassified sequences</taxon>
        <taxon>metagenomes</taxon>
        <taxon>ecological metagenomes</taxon>
    </lineage>
</organism>
<dbReference type="InterPro" id="IPR025662">
    <property type="entry name" value="Sigma_54_int_dom_ATP-bd_1"/>
</dbReference>
<dbReference type="GO" id="GO:0005524">
    <property type="term" value="F:ATP binding"/>
    <property type="evidence" value="ECO:0007669"/>
    <property type="project" value="UniProtKB-KW"/>
</dbReference>
<reference evidence="5" key="2">
    <citation type="journal article" date="2014" name="ISME J.">
        <title>Microbial stratification in low pH oxic and suboxic macroscopic growths along an acid mine drainage.</title>
        <authorList>
            <person name="Mendez-Garcia C."/>
            <person name="Mesa V."/>
            <person name="Sprenger R.R."/>
            <person name="Richter M."/>
            <person name="Diez M.S."/>
            <person name="Solano J."/>
            <person name="Bargiela R."/>
            <person name="Golyshina O.V."/>
            <person name="Manteca A."/>
            <person name="Ramos J.L."/>
            <person name="Gallego J.R."/>
            <person name="Llorente I."/>
            <person name="Martins Dos Santos V.A."/>
            <person name="Jensen O.N."/>
            <person name="Pelaez A.I."/>
            <person name="Sanchez J."/>
            <person name="Ferrer M."/>
        </authorList>
    </citation>
    <scope>NUCLEOTIDE SEQUENCE</scope>
</reference>
<protein>
    <submittedName>
        <fullName evidence="5">RNA polymerase sigma factor 54, interaction domain protein</fullName>
    </submittedName>
</protein>
<gene>
    <name evidence="5" type="ORF">B1A_06184</name>
</gene>
<dbReference type="Gene3D" id="3.40.50.300">
    <property type="entry name" value="P-loop containing nucleotide triphosphate hydrolases"/>
    <property type="match status" value="1"/>
</dbReference>
<keyword evidence="1" id="KW-0547">Nucleotide-binding</keyword>
<evidence type="ECO:0000256" key="1">
    <source>
        <dbReference type="ARBA" id="ARBA00022741"/>
    </source>
</evidence>
<dbReference type="InterPro" id="IPR027417">
    <property type="entry name" value="P-loop_NTPase"/>
</dbReference>
<evidence type="ECO:0000256" key="2">
    <source>
        <dbReference type="ARBA" id="ARBA00022840"/>
    </source>
</evidence>
<reference evidence="5" key="1">
    <citation type="submission" date="2013-08" db="EMBL/GenBank/DDBJ databases">
        <authorList>
            <person name="Mendez C."/>
            <person name="Richter M."/>
            <person name="Ferrer M."/>
            <person name="Sanchez J."/>
        </authorList>
    </citation>
    <scope>NUCLEOTIDE SEQUENCE</scope>
</reference>
<dbReference type="PROSITE" id="PS00675">
    <property type="entry name" value="SIGMA54_INTERACT_1"/>
    <property type="match status" value="1"/>
</dbReference>
<dbReference type="InterPro" id="IPR002078">
    <property type="entry name" value="Sigma_54_int"/>
</dbReference>
<feature type="compositionally biased region" description="Basic and acidic residues" evidence="3">
    <location>
        <begin position="106"/>
        <end position="118"/>
    </location>
</feature>
<name>T1BCP4_9ZZZZ</name>
<dbReference type="Pfam" id="PF00158">
    <property type="entry name" value="Sigma54_activat"/>
    <property type="match status" value="1"/>
</dbReference>
<dbReference type="SUPFAM" id="SSF52540">
    <property type="entry name" value="P-loop containing nucleoside triphosphate hydrolases"/>
    <property type="match status" value="1"/>
</dbReference>
<dbReference type="GO" id="GO:0006355">
    <property type="term" value="P:regulation of DNA-templated transcription"/>
    <property type="evidence" value="ECO:0007669"/>
    <property type="project" value="InterPro"/>
</dbReference>
<keyword evidence="2" id="KW-0067">ATP-binding</keyword>
<proteinExistence type="predicted"/>
<sequence>GAYDFCQKPVDLAVLTLIIDRARRIHELEIENQRLAASRPAHALDGVIAASEPMTKVCHRVQKLAPTQATVLLLGESGTGKERLAQALHGLSDRARNHGGHQLRGHSGEPARERAVRL</sequence>
<dbReference type="AlphaFoldDB" id="T1BCP4"/>
<evidence type="ECO:0000259" key="4">
    <source>
        <dbReference type="Pfam" id="PF00158"/>
    </source>
</evidence>